<dbReference type="Proteomes" id="UP001549320">
    <property type="component" value="Unassembled WGS sequence"/>
</dbReference>
<evidence type="ECO:0000313" key="2">
    <source>
        <dbReference type="Proteomes" id="UP001549320"/>
    </source>
</evidence>
<gene>
    <name evidence="1" type="ORF">ABIE13_005202</name>
</gene>
<comment type="caution">
    <text evidence="1">The sequence shown here is derived from an EMBL/GenBank/DDBJ whole genome shotgun (WGS) entry which is preliminary data.</text>
</comment>
<dbReference type="EMBL" id="JBEPSH010000013">
    <property type="protein sequence ID" value="MET4580064.1"/>
    <property type="molecule type" value="Genomic_DNA"/>
</dbReference>
<dbReference type="RefSeq" id="WP_354448697.1">
    <property type="nucleotide sequence ID" value="NZ_JBEPSH010000013.1"/>
</dbReference>
<keyword evidence="2" id="KW-1185">Reference proteome</keyword>
<proteinExistence type="predicted"/>
<accession>A0ABV2QGB0</accession>
<protein>
    <submittedName>
        <fullName evidence="1">Uncharacterized protein YoxC</fullName>
    </submittedName>
</protein>
<name>A0ABV2QGB0_9BURK</name>
<evidence type="ECO:0000313" key="1">
    <source>
        <dbReference type="EMBL" id="MET4580064.1"/>
    </source>
</evidence>
<organism evidence="1 2">
    <name type="scientific">Ottowia thiooxydans</name>
    <dbReference type="NCBI Taxonomy" id="219182"/>
    <lineage>
        <taxon>Bacteria</taxon>
        <taxon>Pseudomonadati</taxon>
        <taxon>Pseudomonadota</taxon>
        <taxon>Betaproteobacteria</taxon>
        <taxon>Burkholderiales</taxon>
        <taxon>Comamonadaceae</taxon>
        <taxon>Ottowia</taxon>
    </lineage>
</organism>
<sequence length="73" mass="7674">MKAIFGFLGLLIALAIVVTVVKQQMGSVSKTLGEPASTAQGESVRVQGQAVQQQFRQAVEAAMVPARSASEEQ</sequence>
<reference evidence="1 2" key="1">
    <citation type="submission" date="2024-06" db="EMBL/GenBank/DDBJ databases">
        <title>Sorghum-associated microbial communities from plants grown in Nebraska, USA.</title>
        <authorList>
            <person name="Schachtman D."/>
        </authorList>
    </citation>
    <scope>NUCLEOTIDE SEQUENCE [LARGE SCALE GENOMIC DNA]</scope>
    <source>
        <strain evidence="1 2">2709</strain>
    </source>
</reference>